<keyword evidence="3" id="KW-1185">Reference proteome</keyword>
<organism evidence="2 3">
    <name type="scientific">Palleronia aestuarii</name>
    <dbReference type="NCBI Taxonomy" id="568105"/>
    <lineage>
        <taxon>Bacteria</taxon>
        <taxon>Pseudomonadati</taxon>
        <taxon>Pseudomonadota</taxon>
        <taxon>Alphaproteobacteria</taxon>
        <taxon>Rhodobacterales</taxon>
        <taxon>Roseobacteraceae</taxon>
        <taxon>Palleronia</taxon>
    </lineage>
</organism>
<reference evidence="2 3" key="1">
    <citation type="submission" date="2018-06" db="EMBL/GenBank/DDBJ databases">
        <title>Genomic Encyclopedia of Archaeal and Bacterial Type Strains, Phase II (KMG-II): from individual species to whole genera.</title>
        <authorList>
            <person name="Goeker M."/>
        </authorList>
    </citation>
    <scope>NUCLEOTIDE SEQUENCE [LARGE SCALE GENOMIC DNA]</scope>
    <source>
        <strain evidence="2 3">DSM 22009</strain>
    </source>
</reference>
<gene>
    <name evidence="2" type="ORF">LX81_01118</name>
</gene>
<sequence>MTTNTETTSMPSEEVIALEARRILRRLSEPGACLAVAEGMEKAVVVRETKDGQTIRTGVCDSKVAEALALKEWIAASGTGRIARYRIKPAGRSALKHLLAEEGETGEADAGTHAKAPPTARYNHFESPLLTLARRRDKDGELFLSDALVRAGERMREDFELARMSAGGERDWHEFLLSAGSKDTAPDIEPLGTSPEAAGRRLADALTDLGPGLGDVVLRVCCHLEGMETVERRMGWAARSGKIVLRIGLQRLQRHYLERYGNLAPMIG</sequence>
<accession>A0A2W7NPE0</accession>
<dbReference type="AlphaFoldDB" id="A0A2W7NPE0"/>
<comment type="caution">
    <text evidence="2">The sequence shown here is derived from an EMBL/GenBank/DDBJ whole genome shotgun (WGS) entry which is preliminary data.</text>
</comment>
<proteinExistence type="predicted"/>
<protein>
    <recommendedName>
        <fullName evidence="1">DUF6456 domain-containing protein</fullName>
    </recommendedName>
</protein>
<dbReference type="EMBL" id="QKZL01000003">
    <property type="protein sequence ID" value="PZX18484.1"/>
    <property type="molecule type" value="Genomic_DNA"/>
</dbReference>
<evidence type="ECO:0000313" key="2">
    <source>
        <dbReference type="EMBL" id="PZX18484.1"/>
    </source>
</evidence>
<name>A0A2W7NPE0_9RHOB</name>
<evidence type="ECO:0000259" key="1">
    <source>
        <dbReference type="Pfam" id="PF20057"/>
    </source>
</evidence>
<dbReference type="Proteomes" id="UP000248916">
    <property type="component" value="Unassembled WGS sequence"/>
</dbReference>
<feature type="domain" description="DUF6456" evidence="1">
    <location>
        <begin position="121"/>
        <end position="256"/>
    </location>
</feature>
<dbReference type="Pfam" id="PF20057">
    <property type="entry name" value="DUF6456"/>
    <property type="match status" value="1"/>
</dbReference>
<evidence type="ECO:0000313" key="3">
    <source>
        <dbReference type="Proteomes" id="UP000248916"/>
    </source>
</evidence>
<dbReference type="InterPro" id="IPR045599">
    <property type="entry name" value="DUF6456"/>
</dbReference>